<sequence>MNNTFNQFDQFEVPVSKNRCVFDFVQGSQNLNFPTNPLFTSTAQARGNTAPFPHSFWYIRSKIYSDSATTTPTVKPIIFGKPIIHNIYSEYSYTSTNAVTQLTSTYPLGFDNSGQEEVPIIQEDALINLIDPTSTKVGFRAGYLEISFKTTKQNSILLYGSGLYEFNSGNAIEKNYPAPTTVAVSGSNYSSDDEEPVSKELSVNIKNGKLNLTYTDDYGTNQTYFEVNGNQTIADGQWHHVIVNFVRPGLVKDHVSKFTEKNIEFWIDGKLDKRTSDYINDKQIIFPEVQWAAANPSILFNDQVNNRFKDSFNYNKDSYRANLLSPNVYNGFWSDEAVATAFNGSIRTIATGTIIPLNQFEIKERFKFWNYDELPFKESMTSAVTMPVPAVSVNKKRALKLFWNNVDKKDGIELDNNYIVNHYSVTHQNDNSSTETYNLDLAKKKTSKQLTNVKVAVKDNVLIWGPGNVNPRNIKGATGIVQQDPNQISGTTGFTGSLNNLTFSGVELNSGDRILLTNQINYSENGIWIFNGKNSSLTRPNTEDSPAKIADGIVYVAEGYEAQTYWMLESNVNSFTEKQTWKKLEEKPTETVFTQPILANRWSDSNGVARFIDLQNDVNVGQYDLIVFMNYPQTFEEIKNSFNNDSTVKDKYNSFIKSLKTVVAQGASLYVSSPLLAADLGIIRSFETVDQLLETSDAQSAAINPFEVGEPATKYFDTHRNNQYHIATPVAGLTNKPTYVLTDFINYVPDNTNEFSEYHAKYSNKTTGLLEGNEFIIPGTALLNVANNKNIPGDRQNYRGTDPLRVVNPNDVLAGTTVTKLANTYYNGSTAVTNPYDDYVTTIVVHNNQMIAGEPITGKIFVNFVEDGYTFSRQDYNKATIQVVPTPDANETTATRGFQYSTKRLNRLPQRTNIRALTELGQTTPTNGGGGPLIQAQTNASNGIIRSQSDKNNIDYQSDLYPRESEEIYPLQEIPVLSMTYLGLLWLAE</sequence>
<dbReference type="InterPro" id="IPR013320">
    <property type="entry name" value="ConA-like_dom_sf"/>
</dbReference>
<protein>
    <submittedName>
        <fullName evidence="1">Laminin G domain containing protein</fullName>
    </submittedName>
</protein>
<evidence type="ECO:0000313" key="1">
    <source>
        <dbReference type="EMBL" id="CAB4158403.1"/>
    </source>
</evidence>
<proteinExistence type="predicted"/>
<reference evidence="1" key="1">
    <citation type="submission" date="2020-04" db="EMBL/GenBank/DDBJ databases">
        <authorList>
            <person name="Chiriac C."/>
            <person name="Salcher M."/>
            <person name="Ghai R."/>
            <person name="Kavagutti S V."/>
        </authorList>
    </citation>
    <scope>NUCLEOTIDE SEQUENCE</scope>
</reference>
<name>A0A6J5NHI2_9CAUD</name>
<gene>
    <name evidence="1" type="ORF">UFOVP712_2</name>
</gene>
<dbReference type="SUPFAM" id="SSF49899">
    <property type="entry name" value="Concanavalin A-like lectins/glucanases"/>
    <property type="match status" value="1"/>
</dbReference>
<organism evidence="1">
    <name type="scientific">uncultured Caudovirales phage</name>
    <dbReference type="NCBI Taxonomy" id="2100421"/>
    <lineage>
        <taxon>Viruses</taxon>
        <taxon>Duplodnaviria</taxon>
        <taxon>Heunggongvirae</taxon>
        <taxon>Uroviricota</taxon>
        <taxon>Caudoviricetes</taxon>
        <taxon>Peduoviridae</taxon>
        <taxon>Maltschvirus</taxon>
        <taxon>Maltschvirus maltsch</taxon>
    </lineage>
</organism>
<dbReference type="EMBL" id="LR796679">
    <property type="protein sequence ID" value="CAB4158403.1"/>
    <property type="molecule type" value="Genomic_DNA"/>
</dbReference>
<accession>A0A6J5NHI2</accession>
<dbReference type="Gene3D" id="2.60.120.200">
    <property type="match status" value="1"/>
</dbReference>